<dbReference type="PROSITE" id="PS50893">
    <property type="entry name" value="ABC_TRANSPORTER_2"/>
    <property type="match status" value="1"/>
</dbReference>
<accession>A0ABD5RSF7</accession>
<dbReference type="InterPro" id="IPR003593">
    <property type="entry name" value="AAA+_ATPase"/>
</dbReference>
<dbReference type="SMART" id="SM00382">
    <property type="entry name" value="AAA"/>
    <property type="match status" value="1"/>
</dbReference>
<organism evidence="5 6">
    <name type="scientific">Halomarina salina</name>
    <dbReference type="NCBI Taxonomy" id="1872699"/>
    <lineage>
        <taxon>Archaea</taxon>
        <taxon>Methanobacteriati</taxon>
        <taxon>Methanobacteriota</taxon>
        <taxon>Stenosarchaea group</taxon>
        <taxon>Halobacteria</taxon>
        <taxon>Halobacteriales</taxon>
        <taxon>Natronomonadaceae</taxon>
        <taxon>Halomarina</taxon>
    </lineage>
</organism>
<dbReference type="Proteomes" id="UP001596099">
    <property type="component" value="Unassembled WGS sequence"/>
</dbReference>
<keyword evidence="6" id="KW-1185">Reference proteome</keyword>
<dbReference type="Pfam" id="PF00005">
    <property type="entry name" value="ABC_tran"/>
    <property type="match status" value="1"/>
</dbReference>
<dbReference type="PANTHER" id="PTHR24220">
    <property type="entry name" value="IMPORT ATP-BINDING PROTEIN"/>
    <property type="match status" value="1"/>
</dbReference>
<comment type="caution">
    <text evidence="5">The sequence shown here is derived from an EMBL/GenBank/DDBJ whole genome shotgun (WGS) entry which is preliminary data.</text>
</comment>
<keyword evidence="3 5" id="KW-0067">ATP-binding</keyword>
<evidence type="ECO:0000256" key="3">
    <source>
        <dbReference type="ARBA" id="ARBA00022840"/>
    </source>
</evidence>
<dbReference type="Gene3D" id="3.40.50.300">
    <property type="entry name" value="P-loop containing nucleotide triphosphate hydrolases"/>
    <property type="match status" value="1"/>
</dbReference>
<dbReference type="InterPro" id="IPR017871">
    <property type="entry name" value="ABC_transporter-like_CS"/>
</dbReference>
<keyword evidence="1" id="KW-0813">Transport</keyword>
<dbReference type="EMBL" id="JBHSQH010000001">
    <property type="protein sequence ID" value="MFC5973388.1"/>
    <property type="molecule type" value="Genomic_DNA"/>
</dbReference>
<keyword evidence="2" id="KW-0547">Nucleotide-binding</keyword>
<proteinExistence type="predicted"/>
<dbReference type="InterPro" id="IPR027417">
    <property type="entry name" value="P-loop_NTPase"/>
</dbReference>
<evidence type="ECO:0000259" key="4">
    <source>
        <dbReference type="PROSITE" id="PS50893"/>
    </source>
</evidence>
<dbReference type="RefSeq" id="WP_247417876.1">
    <property type="nucleotide sequence ID" value="NZ_JALLGW010000001.1"/>
</dbReference>
<gene>
    <name evidence="5" type="ORF">ACFPYI_18820</name>
</gene>
<reference evidence="5 6" key="1">
    <citation type="journal article" date="2019" name="Int. J. Syst. Evol. Microbiol.">
        <title>The Global Catalogue of Microorganisms (GCM) 10K type strain sequencing project: providing services to taxonomists for standard genome sequencing and annotation.</title>
        <authorList>
            <consortium name="The Broad Institute Genomics Platform"/>
            <consortium name="The Broad Institute Genome Sequencing Center for Infectious Disease"/>
            <person name="Wu L."/>
            <person name="Ma J."/>
        </authorList>
    </citation>
    <scope>NUCLEOTIDE SEQUENCE [LARGE SCALE GENOMIC DNA]</scope>
    <source>
        <strain evidence="5 6">CGMCC 1.12543</strain>
    </source>
</reference>
<dbReference type="GO" id="GO:0005524">
    <property type="term" value="F:ATP binding"/>
    <property type="evidence" value="ECO:0007669"/>
    <property type="project" value="UniProtKB-KW"/>
</dbReference>
<sequence>MTDDTVITARDISVSRGGEPVLDELSLTIPSSARTLIQGASGAGKSTLFSVLGLLSTPDSGTLKIDGDDAATLPERKRAALRRNHLGFVFQDFKLIDDLTAFENARVPQEHAGELDEDWLNSLFDQLGIAPLTHRLPPTLSGGERQRVAIARALANRPSVILADEPTGQLDPQTTDDVLDTLFSVHETFDTAVVVISHDTQLSGAFDEQYTLADGTLNSGGS</sequence>
<dbReference type="InterPro" id="IPR003439">
    <property type="entry name" value="ABC_transporter-like_ATP-bd"/>
</dbReference>
<dbReference type="PANTHER" id="PTHR24220:SF659">
    <property type="entry name" value="TRANSPORTER, PUTATIVE-RELATED"/>
    <property type="match status" value="1"/>
</dbReference>
<evidence type="ECO:0000313" key="5">
    <source>
        <dbReference type="EMBL" id="MFC5973388.1"/>
    </source>
</evidence>
<evidence type="ECO:0000256" key="1">
    <source>
        <dbReference type="ARBA" id="ARBA00022448"/>
    </source>
</evidence>
<evidence type="ECO:0000256" key="2">
    <source>
        <dbReference type="ARBA" id="ARBA00022741"/>
    </source>
</evidence>
<dbReference type="PROSITE" id="PS00211">
    <property type="entry name" value="ABC_TRANSPORTER_1"/>
    <property type="match status" value="1"/>
</dbReference>
<evidence type="ECO:0000313" key="6">
    <source>
        <dbReference type="Proteomes" id="UP001596099"/>
    </source>
</evidence>
<name>A0ABD5RSF7_9EURY</name>
<feature type="domain" description="ABC transporter" evidence="4">
    <location>
        <begin position="7"/>
        <end position="222"/>
    </location>
</feature>
<dbReference type="InterPro" id="IPR017911">
    <property type="entry name" value="MacB-like_ATP-bd"/>
</dbReference>
<dbReference type="CDD" id="cd03255">
    <property type="entry name" value="ABC_MJ0796_LolCDE_FtsE"/>
    <property type="match status" value="1"/>
</dbReference>
<dbReference type="InterPro" id="IPR015854">
    <property type="entry name" value="ABC_transpr_LolD-like"/>
</dbReference>
<protein>
    <submittedName>
        <fullName evidence="5">ABC transporter ATP-binding protein</fullName>
    </submittedName>
</protein>
<dbReference type="SUPFAM" id="SSF52540">
    <property type="entry name" value="P-loop containing nucleoside triphosphate hydrolases"/>
    <property type="match status" value="1"/>
</dbReference>
<dbReference type="AlphaFoldDB" id="A0ABD5RSF7"/>